<sequence length="117" mass="12960">MSKVCIIAWVYGRVQGVGFRYTTQYEAKRLGLTGYAKNLDDGSVEVVACGERAGGKINAVVKEWRPAFCACRTGAQRAASSLGGINRFSYPLNTFYRFWQASNFGGLLSRTFRKQSV</sequence>
<evidence type="ECO:0000256" key="1">
    <source>
        <dbReference type="ARBA" id="ARBA00005614"/>
    </source>
</evidence>
<evidence type="ECO:0000256" key="3">
    <source>
        <dbReference type="ARBA" id="ARBA00015991"/>
    </source>
</evidence>
<dbReference type="Pfam" id="PF00708">
    <property type="entry name" value="Acylphosphatase"/>
    <property type="match status" value="1"/>
</dbReference>
<evidence type="ECO:0000256" key="2">
    <source>
        <dbReference type="ARBA" id="ARBA00012150"/>
    </source>
</evidence>
<evidence type="ECO:0000256" key="7">
    <source>
        <dbReference type="RuleBase" id="RU004168"/>
    </source>
</evidence>
<feature type="active site" evidence="5">
    <location>
        <position position="20"/>
    </location>
</feature>
<dbReference type="Gene3D" id="3.30.70.100">
    <property type="match status" value="1"/>
</dbReference>
<dbReference type="PROSITE" id="PS00150">
    <property type="entry name" value="ACYLPHOSPHATASE_1"/>
    <property type="match status" value="1"/>
</dbReference>
<dbReference type="GO" id="GO:0003998">
    <property type="term" value="F:acylphosphatase activity"/>
    <property type="evidence" value="ECO:0007669"/>
    <property type="project" value="UniProtKB-EC"/>
</dbReference>
<dbReference type="EMBL" id="UGFG01000001">
    <property type="protein sequence ID" value="STM39676.1"/>
    <property type="molecule type" value="Genomic_DNA"/>
</dbReference>
<dbReference type="NCBIfam" id="NF011000">
    <property type="entry name" value="PRK14426.1"/>
    <property type="match status" value="1"/>
</dbReference>
<feature type="domain" description="Acylphosphatase-like" evidence="8">
    <location>
        <begin position="5"/>
        <end position="92"/>
    </location>
</feature>
<evidence type="ECO:0000313" key="9">
    <source>
        <dbReference type="EMBL" id="STM39676.1"/>
    </source>
</evidence>
<dbReference type="SUPFAM" id="SSF54975">
    <property type="entry name" value="Acylphosphatase/BLUF domain-like"/>
    <property type="match status" value="1"/>
</dbReference>
<dbReference type="AlphaFoldDB" id="A0A377DU77"/>
<dbReference type="InterPro" id="IPR020456">
    <property type="entry name" value="Acylphosphatase"/>
</dbReference>
<dbReference type="InterPro" id="IPR001792">
    <property type="entry name" value="Acylphosphatase-like_dom"/>
</dbReference>
<dbReference type="PROSITE" id="PS00151">
    <property type="entry name" value="ACYLPHOSPHATASE_2"/>
    <property type="match status" value="1"/>
</dbReference>
<comment type="similarity">
    <text evidence="1 7">Belongs to the acylphosphatase family.</text>
</comment>
<organism evidence="9 10">
    <name type="scientific">Escherichia coli</name>
    <dbReference type="NCBI Taxonomy" id="562"/>
    <lineage>
        <taxon>Bacteria</taxon>
        <taxon>Pseudomonadati</taxon>
        <taxon>Pseudomonadota</taxon>
        <taxon>Gammaproteobacteria</taxon>
        <taxon>Enterobacterales</taxon>
        <taxon>Enterobacteriaceae</taxon>
        <taxon>Escherichia</taxon>
    </lineage>
</organism>
<accession>A0A377DU77</accession>
<dbReference type="PRINTS" id="PR00112">
    <property type="entry name" value="ACYLPHPHTASE"/>
</dbReference>
<dbReference type="PANTHER" id="PTHR47268:SF4">
    <property type="entry name" value="ACYLPHOSPHATASE"/>
    <property type="match status" value="1"/>
</dbReference>
<comment type="catalytic activity">
    <reaction evidence="4 5 6">
        <text>an acyl phosphate + H2O = a carboxylate + phosphate + H(+)</text>
        <dbReference type="Rhea" id="RHEA:14965"/>
        <dbReference type="ChEBI" id="CHEBI:15377"/>
        <dbReference type="ChEBI" id="CHEBI:15378"/>
        <dbReference type="ChEBI" id="CHEBI:29067"/>
        <dbReference type="ChEBI" id="CHEBI:43474"/>
        <dbReference type="ChEBI" id="CHEBI:59918"/>
        <dbReference type="EC" id="3.6.1.7"/>
    </reaction>
</comment>
<dbReference type="InterPro" id="IPR017968">
    <property type="entry name" value="Acylphosphatase_CS"/>
</dbReference>
<protein>
    <recommendedName>
        <fullName evidence="3 5">Acylphosphatase</fullName>
        <ecNumber evidence="2 5">3.6.1.7</ecNumber>
    </recommendedName>
</protein>
<reference evidence="9 10" key="1">
    <citation type="submission" date="2018-06" db="EMBL/GenBank/DDBJ databases">
        <authorList>
            <consortium name="Pathogen Informatics"/>
            <person name="Doyle S."/>
        </authorList>
    </citation>
    <scope>NUCLEOTIDE SEQUENCE [LARGE SCALE GENOMIC DNA]</scope>
    <source>
        <strain evidence="9 10">NCTC8500</strain>
    </source>
</reference>
<proteinExistence type="inferred from homology"/>
<evidence type="ECO:0000256" key="4">
    <source>
        <dbReference type="ARBA" id="ARBA00047645"/>
    </source>
</evidence>
<dbReference type="InterPro" id="IPR036046">
    <property type="entry name" value="Acylphosphatase-like_dom_sf"/>
</dbReference>
<evidence type="ECO:0000259" key="8">
    <source>
        <dbReference type="PROSITE" id="PS51160"/>
    </source>
</evidence>
<evidence type="ECO:0000313" key="10">
    <source>
        <dbReference type="Proteomes" id="UP000254429"/>
    </source>
</evidence>
<dbReference type="PANTHER" id="PTHR47268">
    <property type="entry name" value="ACYLPHOSPHATASE"/>
    <property type="match status" value="1"/>
</dbReference>
<dbReference type="Proteomes" id="UP000254429">
    <property type="component" value="Unassembled WGS sequence"/>
</dbReference>
<dbReference type="EC" id="3.6.1.7" evidence="2 5"/>
<evidence type="ECO:0000256" key="5">
    <source>
        <dbReference type="PROSITE-ProRule" id="PRU00520"/>
    </source>
</evidence>
<dbReference type="PROSITE" id="PS51160">
    <property type="entry name" value="ACYLPHOSPHATASE_3"/>
    <property type="match status" value="1"/>
</dbReference>
<gene>
    <name evidence="9" type="primary">yccX</name>
    <name evidence="9" type="ORF">NCTC8500_03497</name>
</gene>
<name>A0A377DU77_ECOLX</name>
<keyword evidence="5 6" id="KW-0378">Hydrolase</keyword>
<feature type="active site" evidence="5">
    <location>
        <position position="38"/>
    </location>
</feature>
<evidence type="ECO:0000256" key="6">
    <source>
        <dbReference type="RuleBase" id="RU000553"/>
    </source>
</evidence>